<evidence type="ECO:0000313" key="10">
    <source>
        <dbReference type="EMBL" id="KAK9903338.1"/>
    </source>
</evidence>
<proteinExistence type="inferred from homology"/>
<evidence type="ECO:0000256" key="7">
    <source>
        <dbReference type="ARBA" id="ARBA00039448"/>
    </source>
</evidence>
<evidence type="ECO:0000256" key="3">
    <source>
        <dbReference type="ARBA" id="ARBA00022980"/>
    </source>
</evidence>
<dbReference type="InterPro" id="IPR032710">
    <property type="entry name" value="NTF2-like_dom_sf"/>
</dbReference>
<evidence type="ECO:0000256" key="4">
    <source>
        <dbReference type="ARBA" id="ARBA00023128"/>
    </source>
</evidence>
<comment type="caution">
    <text evidence="10">The sequence shown here is derived from an EMBL/GenBank/DDBJ whole genome shotgun (WGS) entry which is preliminary data.</text>
</comment>
<dbReference type="PANTHER" id="PTHR28554:SF1">
    <property type="entry name" value="LARGE RIBOSOMAL SUBUNIT PROTEIN ML45"/>
    <property type="match status" value="1"/>
</dbReference>
<name>A0ABR2YDS9_9CHLO</name>
<keyword evidence="2" id="KW-0809">Transit peptide</keyword>
<dbReference type="InterPro" id="IPR007379">
    <property type="entry name" value="Tim44-like_dom"/>
</dbReference>
<dbReference type="InterPro" id="IPR051975">
    <property type="entry name" value="mtLSU_mL45"/>
</dbReference>
<feature type="domain" description="Tim44-like" evidence="9">
    <location>
        <begin position="52"/>
        <end position="211"/>
    </location>
</feature>
<evidence type="ECO:0000256" key="6">
    <source>
        <dbReference type="ARBA" id="ARBA00038073"/>
    </source>
</evidence>
<evidence type="ECO:0000313" key="11">
    <source>
        <dbReference type="Proteomes" id="UP001491310"/>
    </source>
</evidence>
<keyword evidence="5" id="KW-0687">Ribonucleoprotein</keyword>
<dbReference type="Proteomes" id="UP001491310">
    <property type="component" value="Unassembled WGS sequence"/>
</dbReference>
<dbReference type="EMBL" id="JALJOT010000014">
    <property type="protein sequence ID" value="KAK9903338.1"/>
    <property type="molecule type" value="Genomic_DNA"/>
</dbReference>
<evidence type="ECO:0000259" key="9">
    <source>
        <dbReference type="SMART" id="SM00978"/>
    </source>
</evidence>
<dbReference type="SMART" id="SM00978">
    <property type="entry name" value="Tim44"/>
    <property type="match status" value="1"/>
</dbReference>
<comment type="similarity">
    <text evidence="6">Belongs to the mitochondrion-specific ribosomal protein mL45 family.</text>
</comment>
<sequence length="245" mass="27487">MMGANQVKLAPISPNIIAEPYKGELPALPLVSWVTLTGLRERWRRTMGGVKAMYTLARCKKFVPGFSLPAFKADALRLYEEVCQAIAADDKTLLRQRMTPAAYGTVKAQLKAREEGGWKRVAWALARRPQLHELELVHARLIAANPKDARSSFAQLTVRVRAAHKFAAYDGKRRLVAGDPEKEVPVQDVWVLERSFREEPTSRWRVAGRLSLPPAPAPSEKWWNPLGWARRLRPAPDAGTRHAAS</sequence>
<dbReference type="Gene3D" id="3.10.450.240">
    <property type="match status" value="1"/>
</dbReference>
<reference evidence="10 11" key="1">
    <citation type="journal article" date="2024" name="Nat. Commun.">
        <title>Phylogenomics reveals the evolutionary origins of lichenization in chlorophyte algae.</title>
        <authorList>
            <person name="Puginier C."/>
            <person name="Libourel C."/>
            <person name="Otte J."/>
            <person name="Skaloud P."/>
            <person name="Haon M."/>
            <person name="Grisel S."/>
            <person name="Petersen M."/>
            <person name="Berrin J.G."/>
            <person name="Delaux P.M."/>
            <person name="Dal Grande F."/>
            <person name="Keller J."/>
        </authorList>
    </citation>
    <scope>NUCLEOTIDE SEQUENCE [LARGE SCALE GENOMIC DNA]</scope>
    <source>
        <strain evidence="10 11">SAG 216-7</strain>
    </source>
</reference>
<dbReference type="Pfam" id="PF04280">
    <property type="entry name" value="Tim44"/>
    <property type="match status" value="1"/>
</dbReference>
<keyword evidence="4" id="KW-0496">Mitochondrion</keyword>
<evidence type="ECO:0000256" key="5">
    <source>
        <dbReference type="ARBA" id="ARBA00023274"/>
    </source>
</evidence>
<keyword evidence="11" id="KW-1185">Reference proteome</keyword>
<protein>
    <recommendedName>
        <fullName evidence="7">Large ribosomal subunit protein mL45</fullName>
    </recommendedName>
    <alternativeName>
        <fullName evidence="8">39S ribosomal protein L45, mitochondrial</fullName>
    </alternativeName>
</protein>
<dbReference type="SUPFAM" id="SSF54427">
    <property type="entry name" value="NTF2-like"/>
    <property type="match status" value="1"/>
</dbReference>
<gene>
    <name evidence="10" type="ORF">WJX75_003173</name>
</gene>
<dbReference type="PANTHER" id="PTHR28554">
    <property type="entry name" value="39S RIBOSOMAL PROTEIN L45, MITOCHONDRIAL"/>
    <property type="match status" value="1"/>
</dbReference>
<evidence type="ECO:0000256" key="2">
    <source>
        <dbReference type="ARBA" id="ARBA00022946"/>
    </source>
</evidence>
<evidence type="ECO:0000256" key="1">
    <source>
        <dbReference type="ARBA" id="ARBA00004173"/>
    </source>
</evidence>
<keyword evidence="3" id="KW-0689">Ribosomal protein</keyword>
<organism evidence="10 11">
    <name type="scientific">Coccomyxa subellipsoidea</name>
    <dbReference type="NCBI Taxonomy" id="248742"/>
    <lineage>
        <taxon>Eukaryota</taxon>
        <taxon>Viridiplantae</taxon>
        <taxon>Chlorophyta</taxon>
        <taxon>core chlorophytes</taxon>
        <taxon>Trebouxiophyceae</taxon>
        <taxon>Trebouxiophyceae incertae sedis</taxon>
        <taxon>Coccomyxaceae</taxon>
        <taxon>Coccomyxa</taxon>
    </lineage>
</organism>
<accession>A0ABR2YDS9</accession>
<comment type="subcellular location">
    <subcellularLocation>
        <location evidence="1">Mitochondrion</location>
    </subcellularLocation>
</comment>
<evidence type="ECO:0000256" key="8">
    <source>
        <dbReference type="ARBA" id="ARBA00043031"/>
    </source>
</evidence>